<dbReference type="Proteomes" id="UP000075243">
    <property type="component" value="Chromosome 11"/>
</dbReference>
<feature type="domain" description="Reverse transcriptase Ty1/copia-type" evidence="1">
    <location>
        <begin position="1"/>
        <end position="58"/>
    </location>
</feature>
<sequence>MDINNDFLNGYINEIVFMHQPEEFVNPDKPCHVCKLTKAIYGIKQAPRVWFDKLKGALLH</sequence>
<proteinExistence type="predicted"/>
<dbReference type="AlphaFoldDB" id="A0A151SLL7"/>
<dbReference type="Pfam" id="PF07727">
    <property type="entry name" value="RVT_2"/>
    <property type="match status" value="1"/>
</dbReference>
<protein>
    <submittedName>
        <fullName evidence="2">Retrovirus-related Pol polyprotein from transposon TNT 1-94</fullName>
    </submittedName>
</protein>
<reference evidence="2 3" key="1">
    <citation type="journal article" date="2012" name="Nat. Biotechnol.">
        <title>Draft genome sequence of pigeonpea (Cajanus cajan), an orphan legume crop of resource-poor farmers.</title>
        <authorList>
            <person name="Varshney R.K."/>
            <person name="Chen W."/>
            <person name="Li Y."/>
            <person name="Bharti A.K."/>
            <person name="Saxena R.K."/>
            <person name="Schlueter J.A."/>
            <person name="Donoghue M.T."/>
            <person name="Azam S."/>
            <person name="Fan G."/>
            <person name="Whaley A.M."/>
            <person name="Farmer A.D."/>
            <person name="Sheridan J."/>
            <person name="Iwata A."/>
            <person name="Tuteja R."/>
            <person name="Penmetsa R.V."/>
            <person name="Wu W."/>
            <person name="Upadhyaya H.D."/>
            <person name="Yang S.P."/>
            <person name="Shah T."/>
            <person name="Saxena K.B."/>
            <person name="Michael T."/>
            <person name="McCombie W.R."/>
            <person name="Yang B."/>
            <person name="Zhang G."/>
            <person name="Yang H."/>
            <person name="Wang J."/>
            <person name="Spillane C."/>
            <person name="Cook D.R."/>
            <person name="May G.D."/>
            <person name="Xu X."/>
            <person name="Jackson S.A."/>
        </authorList>
    </citation>
    <scope>NUCLEOTIDE SEQUENCE [LARGE SCALE GENOMIC DNA]</scope>
    <source>
        <strain evidence="3">cv. Asha</strain>
    </source>
</reference>
<dbReference type="InterPro" id="IPR013103">
    <property type="entry name" value="RVT_2"/>
</dbReference>
<evidence type="ECO:0000259" key="1">
    <source>
        <dbReference type="Pfam" id="PF07727"/>
    </source>
</evidence>
<dbReference type="Gramene" id="C.cajan_01872.t">
    <property type="protein sequence ID" value="C.cajan_01872.t.cds1"/>
    <property type="gene ID" value="C.cajan_01872"/>
</dbReference>
<dbReference type="OMA" id="INEIVFM"/>
<dbReference type="EMBL" id="CM003613">
    <property type="protein sequence ID" value="KYP55697.1"/>
    <property type="molecule type" value="Genomic_DNA"/>
</dbReference>
<organism evidence="2 3">
    <name type="scientific">Cajanus cajan</name>
    <name type="common">Pigeon pea</name>
    <name type="synonym">Cajanus indicus</name>
    <dbReference type="NCBI Taxonomy" id="3821"/>
    <lineage>
        <taxon>Eukaryota</taxon>
        <taxon>Viridiplantae</taxon>
        <taxon>Streptophyta</taxon>
        <taxon>Embryophyta</taxon>
        <taxon>Tracheophyta</taxon>
        <taxon>Spermatophyta</taxon>
        <taxon>Magnoliopsida</taxon>
        <taxon>eudicotyledons</taxon>
        <taxon>Gunneridae</taxon>
        <taxon>Pentapetalae</taxon>
        <taxon>rosids</taxon>
        <taxon>fabids</taxon>
        <taxon>Fabales</taxon>
        <taxon>Fabaceae</taxon>
        <taxon>Papilionoideae</taxon>
        <taxon>50 kb inversion clade</taxon>
        <taxon>NPAAA clade</taxon>
        <taxon>indigoferoid/millettioid clade</taxon>
        <taxon>Phaseoleae</taxon>
        <taxon>Cajanus</taxon>
    </lineage>
</organism>
<keyword evidence="3" id="KW-1185">Reference proteome</keyword>
<evidence type="ECO:0000313" key="3">
    <source>
        <dbReference type="Proteomes" id="UP000075243"/>
    </source>
</evidence>
<name>A0A151SLL7_CAJCA</name>
<dbReference type="STRING" id="3821.A0A151SLL7"/>
<gene>
    <name evidence="2" type="ORF">KK1_001921</name>
</gene>
<evidence type="ECO:0000313" key="2">
    <source>
        <dbReference type="EMBL" id="KYP55697.1"/>
    </source>
</evidence>
<accession>A0A151SLL7</accession>